<dbReference type="SUPFAM" id="SSF48008">
    <property type="entry name" value="GntR ligand-binding domain-like"/>
    <property type="match status" value="1"/>
</dbReference>
<dbReference type="PANTHER" id="PTHR43537">
    <property type="entry name" value="TRANSCRIPTIONAL REGULATOR, GNTR FAMILY"/>
    <property type="match status" value="1"/>
</dbReference>
<dbReference type="InterPro" id="IPR036388">
    <property type="entry name" value="WH-like_DNA-bd_sf"/>
</dbReference>
<dbReference type="InterPro" id="IPR008920">
    <property type="entry name" value="TF_FadR/GntR_C"/>
</dbReference>
<dbReference type="KEGG" id="ppr:PBPRB1510"/>
<sequence>MSRTVVREAVIMLELKGFVEVKKGSGIHVVSQLSVNKEDKGDEIELFVRHMVEELKGVGPFEMLQARQLIECSIVGFAATQVTKADIDELNKIQQAGLQDNNRRDSEWDKTFHHKIGEITNNSVLSLIVELMWFGRDQNPLWLKLHEHIDENSLNTWDDEHKSIIQGFMMKSPHLAKEAMWNHLESTKNALYAASSVDDNHYDKYLFQDDPIKHTSN</sequence>
<feature type="domain" description="GntR C-terminal" evidence="4">
    <location>
        <begin position="62"/>
        <end position="186"/>
    </location>
</feature>
<evidence type="ECO:0000256" key="3">
    <source>
        <dbReference type="ARBA" id="ARBA00023163"/>
    </source>
</evidence>
<dbReference type="PANTHER" id="PTHR43537:SF7">
    <property type="entry name" value="EXU REGULON TRANSCRIPTIONAL REGULATOR"/>
    <property type="match status" value="1"/>
</dbReference>
<evidence type="ECO:0000313" key="6">
    <source>
        <dbReference type="Proteomes" id="UP000000593"/>
    </source>
</evidence>
<dbReference type="Proteomes" id="UP000000593">
    <property type="component" value="Chromosome 2"/>
</dbReference>
<keyword evidence="6" id="KW-1185">Reference proteome</keyword>
<accession>Q6LH54</accession>
<evidence type="ECO:0000313" key="5">
    <source>
        <dbReference type="EMBL" id="CAG23376.1"/>
    </source>
</evidence>
<dbReference type="Gene3D" id="1.20.120.530">
    <property type="entry name" value="GntR ligand-binding domain-like"/>
    <property type="match status" value="1"/>
</dbReference>
<protein>
    <submittedName>
        <fullName evidence="5">Hypothetical exu regulon transcriptional regulator</fullName>
    </submittedName>
</protein>
<dbReference type="Gene3D" id="1.10.10.10">
    <property type="entry name" value="Winged helix-like DNA-binding domain superfamily/Winged helix DNA-binding domain"/>
    <property type="match status" value="1"/>
</dbReference>
<evidence type="ECO:0000256" key="2">
    <source>
        <dbReference type="ARBA" id="ARBA00023125"/>
    </source>
</evidence>
<dbReference type="EMBL" id="CR378679">
    <property type="protein sequence ID" value="CAG23376.1"/>
    <property type="molecule type" value="Genomic_DNA"/>
</dbReference>
<gene>
    <name evidence="5" type="primary">STY4862</name>
    <name evidence="5" type="ordered locus">PBPRB1510</name>
</gene>
<evidence type="ECO:0000256" key="1">
    <source>
        <dbReference type="ARBA" id="ARBA00023015"/>
    </source>
</evidence>
<name>Q6LH54_PHOPR</name>
<keyword evidence="1" id="KW-0805">Transcription regulation</keyword>
<evidence type="ECO:0000259" key="4">
    <source>
        <dbReference type="SMART" id="SM00895"/>
    </source>
</evidence>
<proteinExistence type="predicted"/>
<dbReference type="Pfam" id="PF07729">
    <property type="entry name" value="FCD"/>
    <property type="match status" value="1"/>
</dbReference>
<keyword evidence="2" id="KW-0238">DNA-binding</keyword>
<organism evidence="5 6">
    <name type="scientific">Photobacterium profundum (strain SS9)</name>
    <dbReference type="NCBI Taxonomy" id="298386"/>
    <lineage>
        <taxon>Bacteria</taxon>
        <taxon>Pseudomonadati</taxon>
        <taxon>Pseudomonadota</taxon>
        <taxon>Gammaproteobacteria</taxon>
        <taxon>Vibrionales</taxon>
        <taxon>Vibrionaceae</taxon>
        <taxon>Photobacterium</taxon>
    </lineage>
</organism>
<dbReference type="eggNOG" id="COG2186">
    <property type="taxonomic scope" value="Bacteria"/>
</dbReference>
<reference evidence="6" key="1">
    <citation type="journal article" date="2005" name="Science">
        <title>Life at depth: Photobacterium profundum genome sequence and expression analysis.</title>
        <authorList>
            <person name="Vezzi A."/>
            <person name="Campanaro S."/>
            <person name="D'Angelo M."/>
            <person name="Simonato F."/>
            <person name="Vitulo N."/>
            <person name="Lauro F.M."/>
            <person name="Cestaro A."/>
            <person name="Malacrida G."/>
            <person name="Simionati B."/>
            <person name="Cannata N."/>
            <person name="Romualdi C."/>
            <person name="Bartlett D.H."/>
            <person name="Valle G."/>
        </authorList>
    </citation>
    <scope>NUCLEOTIDE SEQUENCE [LARGE SCALE GENOMIC DNA]</scope>
    <source>
        <strain evidence="6">ATCC BAA-1253 / SS9</strain>
    </source>
</reference>
<dbReference type="GO" id="GO:0003677">
    <property type="term" value="F:DNA binding"/>
    <property type="evidence" value="ECO:0007669"/>
    <property type="project" value="UniProtKB-KW"/>
</dbReference>
<dbReference type="SMART" id="SM00895">
    <property type="entry name" value="FCD"/>
    <property type="match status" value="1"/>
</dbReference>
<keyword evidence="3" id="KW-0804">Transcription</keyword>
<dbReference type="AlphaFoldDB" id="Q6LH54"/>
<dbReference type="STRING" id="298386.PBPRB1510"/>
<dbReference type="InterPro" id="IPR011711">
    <property type="entry name" value="GntR_C"/>
</dbReference>
<dbReference type="HOGENOM" id="CLU_017584_9_5_6"/>